<dbReference type="SUPFAM" id="SSF161098">
    <property type="entry name" value="MetI-like"/>
    <property type="match status" value="1"/>
</dbReference>
<evidence type="ECO:0000256" key="2">
    <source>
        <dbReference type="ARBA" id="ARBA00022448"/>
    </source>
</evidence>
<keyword evidence="3" id="KW-1003">Cell membrane</keyword>
<keyword evidence="2 7" id="KW-0813">Transport</keyword>
<dbReference type="Proteomes" id="UP001284601">
    <property type="component" value="Unassembled WGS sequence"/>
</dbReference>
<dbReference type="EMBL" id="JAWSTH010000066">
    <property type="protein sequence ID" value="MDW5596839.1"/>
    <property type="molecule type" value="Genomic_DNA"/>
</dbReference>
<feature type="transmembrane region" description="Helical" evidence="7">
    <location>
        <begin position="246"/>
        <end position="272"/>
    </location>
</feature>
<proteinExistence type="inferred from homology"/>
<feature type="transmembrane region" description="Helical" evidence="7">
    <location>
        <begin position="22"/>
        <end position="44"/>
    </location>
</feature>
<comment type="subcellular location">
    <subcellularLocation>
        <location evidence="1 7">Cell membrane</location>
        <topology evidence="1 7">Multi-pass membrane protein</topology>
    </subcellularLocation>
</comment>
<organism evidence="9 10">
    <name type="scientific">Conexibacter stalactiti</name>
    <dbReference type="NCBI Taxonomy" id="1940611"/>
    <lineage>
        <taxon>Bacteria</taxon>
        <taxon>Bacillati</taxon>
        <taxon>Actinomycetota</taxon>
        <taxon>Thermoleophilia</taxon>
        <taxon>Solirubrobacterales</taxon>
        <taxon>Conexibacteraceae</taxon>
        <taxon>Conexibacter</taxon>
    </lineage>
</organism>
<protein>
    <submittedName>
        <fullName evidence="9">ABC transporter permease</fullName>
    </submittedName>
</protein>
<evidence type="ECO:0000256" key="3">
    <source>
        <dbReference type="ARBA" id="ARBA00022475"/>
    </source>
</evidence>
<dbReference type="Pfam" id="PF19300">
    <property type="entry name" value="BPD_transp_1_N"/>
    <property type="match status" value="1"/>
</dbReference>
<sequence>MSGALAAARAGRAPRGALARRVALRLATMVAVMVGAATVAFLALELVADDPVRTVIGLRPATPELLAQVRSDLGLDRSLPERWLLWVGGIAHGDLGTSYQLQRPVLEIVGEQLLPTVELALTAFLLGAAGGTLLALATAGRRPRARAASGAAELLALSTPPFWLGIVLLTVFSFQLGWFPVIGAGESGLRALVLPAVTLAVPIAAMLAQVLRDGLEQALAQPFATTARARGISELRLRTHHALRHALLAVMTLSGWIVGSLLGGAVVVETVFGRQGIGRVAATAISSADVPTVMGVVLLSSFFFVVVNALVDLLYPLVDPRLRGRA</sequence>
<keyword evidence="6 7" id="KW-0472">Membrane</keyword>
<feature type="transmembrane region" description="Helical" evidence="7">
    <location>
        <begin position="191"/>
        <end position="211"/>
    </location>
</feature>
<dbReference type="Gene3D" id="1.10.3720.10">
    <property type="entry name" value="MetI-like"/>
    <property type="match status" value="1"/>
</dbReference>
<feature type="domain" description="ABC transmembrane type-1" evidence="8">
    <location>
        <begin position="113"/>
        <end position="315"/>
    </location>
</feature>
<evidence type="ECO:0000313" key="10">
    <source>
        <dbReference type="Proteomes" id="UP001284601"/>
    </source>
</evidence>
<evidence type="ECO:0000256" key="6">
    <source>
        <dbReference type="ARBA" id="ARBA00023136"/>
    </source>
</evidence>
<dbReference type="Pfam" id="PF00528">
    <property type="entry name" value="BPD_transp_1"/>
    <property type="match status" value="1"/>
</dbReference>
<feature type="transmembrane region" description="Helical" evidence="7">
    <location>
        <begin position="161"/>
        <end position="179"/>
    </location>
</feature>
<gene>
    <name evidence="9" type="ORF">R7226_21005</name>
</gene>
<dbReference type="InterPro" id="IPR045621">
    <property type="entry name" value="BPD_transp_1_N"/>
</dbReference>
<feature type="transmembrane region" description="Helical" evidence="7">
    <location>
        <begin position="292"/>
        <end position="315"/>
    </location>
</feature>
<keyword evidence="10" id="KW-1185">Reference proteome</keyword>
<comment type="similarity">
    <text evidence="7">Belongs to the binding-protein-dependent transport system permease family.</text>
</comment>
<keyword evidence="5 7" id="KW-1133">Transmembrane helix</keyword>
<dbReference type="PANTHER" id="PTHR43163">
    <property type="entry name" value="DIPEPTIDE TRANSPORT SYSTEM PERMEASE PROTEIN DPPB-RELATED"/>
    <property type="match status" value="1"/>
</dbReference>
<accession>A0ABU4HXQ8</accession>
<evidence type="ECO:0000256" key="5">
    <source>
        <dbReference type="ARBA" id="ARBA00022989"/>
    </source>
</evidence>
<evidence type="ECO:0000256" key="4">
    <source>
        <dbReference type="ARBA" id="ARBA00022692"/>
    </source>
</evidence>
<dbReference type="InterPro" id="IPR000515">
    <property type="entry name" value="MetI-like"/>
</dbReference>
<evidence type="ECO:0000256" key="7">
    <source>
        <dbReference type="RuleBase" id="RU363032"/>
    </source>
</evidence>
<name>A0ABU4HXQ8_9ACTN</name>
<dbReference type="PROSITE" id="PS50928">
    <property type="entry name" value="ABC_TM1"/>
    <property type="match status" value="1"/>
</dbReference>
<evidence type="ECO:0000313" key="9">
    <source>
        <dbReference type="EMBL" id="MDW5596839.1"/>
    </source>
</evidence>
<feature type="transmembrane region" description="Helical" evidence="7">
    <location>
        <begin position="119"/>
        <end position="140"/>
    </location>
</feature>
<dbReference type="RefSeq" id="WP_318599276.1">
    <property type="nucleotide sequence ID" value="NZ_JAWSTH010000066.1"/>
</dbReference>
<keyword evidence="4 7" id="KW-0812">Transmembrane</keyword>
<reference evidence="10" key="1">
    <citation type="submission" date="2023-07" db="EMBL/GenBank/DDBJ databases">
        <title>Conexibacter stalactiti sp. nov., isolated from stalactites in a lava cave and emended description of the genus Conexibacter.</title>
        <authorList>
            <person name="Lee S.D."/>
        </authorList>
    </citation>
    <scope>NUCLEOTIDE SEQUENCE [LARGE SCALE GENOMIC DNA]</scope>
    <source>
        <strain evidence="10">KCTC 39840</strain>
    </source>
</reference>
<dbReference type="CDD" id="cd06261">
    <property type="entry name" value="TM_PBP2"/>
    <property type="match status" value="1"/>
</dbReference>
<evidence type="ECO:0000259" key="8">
    <source>
        <dbReference type="PROSITE" id="PS50928"/>
    </source>
</evidence>
<comment type="caution">
    <text evidence="9">The sequence shown here is derived from an EMBL/GenBank/DDBJ whole genome shotgun (WGS) entry which is preliminary data.</text>
</comment>
<dbReference type="InterPro" id="IPR035906">
    <property type="entry name" value="MetI-like_sf"/>
</dbReference>
<dbReference type="PANTHER" id="PTHR43163:SF6">
    <property type="entry name" value="DIPEPTIDE TRANSPORT SYSTEM PERMEASE PROTEIN DPPB-RELATED"/>
    <property type="match status" value="1"/>
</dbReference>
<evidence type="ECO:0000256" key="1">
    <source>
        <dbReference type="ARBA" id="ARBA00004651"/>
    </source>
</evidence>